<gene>
    <name evidence="1" type="ORF">C5S46_04850</name>
</gene>
<evidence type="ECO:0000313" key="2">
    <source>
        <dbReference type="Proteomes" id="UP000315423"/>
    </source>
</evidence>
<name>A0AC61SA68_9EURY</name>
<organism evidence="1 2">
    <name type="scientific">Candidatus Methanomarinus sp</name>
    <dbReference type="NCBI Taxonomy" id="3386244"/>
    <lineage>
        <taxon>Archaea</taxon>
        <taxon>Methanobacteriati</taxon>
        <taxon>Methanobacteriota</taxon>
        <taxon>Stenosarchaea group</taxon>
        <taxon>Methanomicrobia</taxon>
        <taxon>Methanosarcinales</taxon>
        <taxon>ANME-2 cluster</taxon>
        <taxon>Candidatus Methanocomedenaceae</taxon>
        <taxon>Candidatus Methanomarinus</taxon>
    </lineage>
</organism>
<dbReference type="Proteomes" id="UP000315423">
    <property type="component" value="Unassembled WGS sequence"/>
</dbReference>
<accession>A0AC61SA68</accession>
<comment type="caution">
    <text evidence="1">The sequence shown here is derived from an EMBL/GenBank/DDBJ whole genome shotgun (WGS) entry which is preliminary data.</text>
</comment>
<dbReference type="EC" id="1.4.1.21" evidence="1"/>
<reference evidence="1" key="1">
    <citation type="submission" date="2018-09" db="EMBL/GenBank/DDBJ databases">
        <title>A genomic encyclopedia of anaerobic methanotrophic archaea.</title>
        <authorList>
            <person name="Skennerton C.T."/>
            <person name="Chadwick G.L."/>
            <person name="Laso-Perez R."/>
            <person name="Leu A.O."/>
            <person name="Speth D.R."/>
            <person name="Yu H."/>
            <person name="Morgan-Lang C."/>
            <person name="Hatzenpichler R."/>
            <person name="Goudeau D."/>
            <person name="Malmstrom R."/>
            <person name="Woyke T."/>
            <person name="Hallam S."/>
            <person name="Tyson G.W."/>
            <person name="Wegener G."/>
            <person name="Boetius A."/>
            <person name="Orphan V.J."/>
        </authorList>
    </citation>
    <scope>NUCLEOTIDE SEQUENCE</scope>
    <source>
        <strain evidence="1">CONS3730D10UFb2</strain>
    </source>
</reference>
<keyword evidence="1" id="KW-0560">Oxidoreductase</keyword>
<proteinExistence type="predicted"/>
<sequence length="270" mass="28378">MLRVGIVGCGAIGSAICHALDTQIEGAQLVAIHEHHIELVESLITTLRCKPKVMKIRQMVQKVDLIVEAASPNVVAPTALLALENGCSVMIMSVGALVDNQLLHKLVTLAKEHNCKIYIPSGAVTGIDGIKSASIAGIKSVTLITTKPPQALTGAPYVVDNNIDLNGFKEPAVIFEGTASEAVKAFPANVNVALSISLAGIGTKKTRVNIVVDPNSDKNRHKIEVIGDFGKFTSCVENIPSPDNPHTSYLAALSAIATLKKIASPLQIGT</sequence>
<evidence type="ECO:0000313" key="1">
    <source>
        <dbReference type="EMBL" id="TKY91615.1"/>
    </source>
</evidence>
<protein>
    <submittedName>
        <fullName evidence="1">Aspartate dehydrogenase</fullName>
        <ecNumber evidence="1">1.4.1.21</ecNumber>
    </submittedName>
</protein>
<dbReference type="EMBL" id="QYBA01000161">
    <property type="protein sequence ID" value="TKY91615.1"/>
    <property type="molecule type" value="Genomic_DNA"/>
</dbReference>